<evidence type="ECO:0008006" key="6">
    <source>
        <dbReference type="Google" id="ProtNLM"/>
    </source>
</evidence>
<dbReference type="InterPro" id="IPR011042">
    <property type="entry name" value="6-blade_b-propeller_TolB-like"/>
</dbReference>
<organism evidence="2 5">
    <name type="scientific">Leptospira langatensis</name>
    <dbReference type="NCBI Taxonomy" id="2484983"/>
    <lineage>
        <taxon>Bacteria</taxon>
        <taxon>Pseudomonadati</taxon>
        <taxon>Spirochaetota</taxon>
        <taxon>Spirochaetia</taxon>
        <taxon>Leptospirales</taxon>
        <taxon>Leptospiraceae</taxon>
        <taxon>Leptospira</taxon>
    </lineage>
</organism>
<dbReference type="SUPFAM" id="SSF63825">
    <property type="entry name" value="YWTD domain"/>
    <property type="match status" value="1"/>
</dbReference>
<reference evidence="3" key="1">
    <citation type="submission" date="2018-10" db="EMBL/GenBank/DDBJ databases">
        <authorList>
            <person name="Vincent A.T."/>
            <person name="Schiettekatte O."/>
            <person name="Bourhy P."/>
            <person name="Veyrier F.J."/>
            <person name="Picardeau M."/>
        </authorList>
    </citation>
    <scope>NUCLEOTIDE SEQUENCE</scope>
    <source>
        <strain evidence="3">201702690</strain>
    </source>
</reference>
<dbReference type="Gene3D" id="2.40.10.500">
    <property type="match status" value="1"/>
</dbReference>
<dbReference type="InterPro" id="IPR050952">
    <property type="entry name" value="TRIM-NHL_E3_ligases"/>
</dbReference>
<keyword evidence="1" id="KW-0677">Repeat</keyword>
<dbReference type="InterPro" id="IPR001258">
    <property type="entry name" value="NHL_repeat"/>
</dbReference>
<proteinExistence type="predicted"/>
<evidence type="ECO:0000313" key="4">
    <source>
        <dbReference type="Proteomes" id="UP000297273"/>
    </source>
</evidence>
<evidence type="ECO:0000313" key="3">
    <source>
        <dbReference type="EMBL" id="TGL43756.1"/>
    </source>
</evidence>
<dbReference type="PANTHER" id="PTHR24104">
    <property type="entry name" value="E3 UBIQUITIN-PROTEIN LIGASE NHLRC1-RELATED"/>
    <property type="match status" value="1"/>
</dbReference>
<protein>
    <recommendedName>
        <fullName evidence="6">NHL repeat protein</fullName>
    </recommendedName>
</protein>
<gene>
    <name evidence="2" type="ORF">EHO57_03995</name>
    <name evidence="3" type="ORF">EHQ53_03765</name>
</gene>
<dbReference type="EMBL" id="RQGC01000001">
    <property type="protein sequence ID" value="TGL43756.1"/>
    <property type="molecule type" value="Genomic_DNA"/>
</dbReference>
<dbReference type="PANTHER" id="PTHR24104:SF25">
    <property type="entry name" value="PROTEIN LIN-41"/>
    <property type="match status" value="1"/>
</dbReference>
<dbReference type="OrthoDB" id="9799230at2"/>
<dbReference type="Proteomes" id="UP000297273">
    <property type="component" value="Unassembled WGS sequence"/>
</dbReference>
<name>A0A5F1ZY92_9LEPT</name>
<dbReference type="Gene3D" id="2.120.10.30">
    <property type="entry name" value="TolB, C-terminal domain"/>
    <property type="match status" value="1"/>
</dbReference>
<keyword evidence="4" id="KW-1185">Reference proteome</keyword>
<reference evidence="2 5" key="2">
    <citation type="journal article" date="2019" name="PLoS Negl. Trop. Dis.">
        <title>Revisiting the worldwide diversity of Leptospira species in the environment.</title>
        <authorList>
            <person name="Vincent A.T."/>
            <person name="Schiettekatte O."/>
            <person name="Bourhy P."/>
            <person name="Veyrier F.J."/>
            <person name="Picardeau M."/>
        </authorList>
    </citation>
    <scope>NUCLEOTIDE SEQUENCE [LARGE SCALE GENOMIC DNA]</scope>
    <source>
        <strain evidence="3">201702690</strain>
        <strain evidence="2 5">SSW18</strain>
    </source>
</reference>
<dbReference type="Pfam" id="PF01436">
    <property type="entry name" value="NHL"/>
    <property type="match status" value="1"/>
</dbReference>
<accession>A0A5F1ZY92</accession>
<evidence type="ECO:0000256" key="1">
    <source>
        <dbReference type="ARBA" id="ARBA00022737"/>
    </source>
</evidence>
<dbReference type="EMBL" id="RQER01000002">
    <property type="protein sequence ID" value="TGK04276.1"/>
    <property type="molecule type" value="Genomic_DNA"/>
</dbReference>
<sequence length="388" mass="39221">MLGLLLLDSNSSGGGSKGFVTGQAASVAIGQNNFTTGVENNDGSGTTIAAAGVSLSSVGNACSSVGPRGASLYANGVLFVPDTGNCRTLAFNSVPSSNYPTANFVIGQADGTSYASVASATVSVKPVDIATDGTKLLIGDQSANRVLVYNTFPTASNASADVVIGQSNSTSTTTGTTSQSTFRLHAGGLTVSSGGKVLVSDNTRCGVLIWNSIPTANATNANLVLAKTNFTNVFAGYDLASCLNNVGVWTNGTKVLVADTGNHRVLVWNSFPTSNGQSANLVLGTTSTTSPASGSGNNLMNGPTFVTSDGTRIFVTDSGNNRVLIWNSWPTTSGAAADAVLGQSGFSGTSANTTATGLSNPQGVALINSNQLIVTDTGNYRHLIYNAQ</sequence>
<dbReference type="GO" id="GO:0008270">
    <property type="term" value="F:zinc ion binding"/>
    <property type="evidence" value="ECO:0007669"/>
    <property type="project" value="UniProtKB-KW"/>
</dbReference>
<evidence type="ECO:0000313" key="5">
    <source>
        <dbReference type="Proteomes" id="UP000297946"/>
    </source>
</evidence>
<comment type="caution">
    <text evidence="2">The sequence shown here is derived from an EMBL/GenBank/DDBJ whole genome shotgun (WGS) entry which is preliminary data.</text>
</comment>
<dbReference type="AlphaFoldDB" id="A0A5F1ZY92"/>
<evidence type="ECO:0000313" key="2">
    <source>
        <dbReference type="EMBL" id="TGK04276.1"/>
    </source>
</evidence>
<dbReference type="RefSeq" id="WP_135643136.1">
    <property type="nucleotide sequence ID" value="NZ_RQER01000002.1"/>
</dbReference>
<dbReference type="Proteomes" id="UP000297946">
    <property type="component" value="Unassembled WGS sequence"/>
</dbReference>